<dbReference type="GeneID" id="7450368"/>
<dbReference type="InParanoid" id="B8BUH5"/>
<evidence type="ECO:0000313" key="4">
    <source>
        <dbReference type="Proteomes" id="UP000001449"/>
    </source>
</evidence>
<dbReference type="eggNOG" id="ENOG502QRUR">
    <property type="taxonomic scope" value="Eukaryota"/>
</dbReference>
<dbReference type="GO" id="GO:0016491">
    <property type="term" value="F:oxidoreductase activity"/>
    <property type="evidence" value="ECO:0007669"/>
    <property type="project" value="UniProtKB-KW"/>
</dbReference>
<sequence>VGGAAPRRLIPVKANVEVFTANEAPPDQLIPFHHELAQVKSPPQYLFFYCDLPSETGGETALIDSTLVYRYVAETFPAFVDKLKAHGARYKRILPSQDDEASPIGRSFYNAYQVENKADLEKKLNSIEGLEYEWTAEGNLQVITEPIPAIRMVDQQHNHGIYQWTFNNSVIAAFRGWQDCRNDRKQSVCFGNNDTMDADVLEAIATFSELACNAVSWKKGDIFALNNRLVMHSRNSYTGHRRVYASM</sequence>
<dbReference type="PANTHER" id="PTHR10696:SF21">
    <property type="entry name" value="TAUD_TFDA-LIKE DOMAIN-CONTAINING PROTEIN"/>
    <property type="match status" value="1"/>
</dbReference>
<dbReference type="PaxDb" id="35128-Thaps32347"/>
<accession>B8BUH5</accession>
<proteinExistence type="predicted"/>
<dbReference type="RefSeq" id="XP_002287846.1">
    <property type="nucleotide sequence ID" value="XM_002287810.1"/>
</dbReference>
<dbReference type="PANTHER" id="PTHR10696">
    <property type="entry name" value="GAMMA-BUTYROBETAINE HYDROXYLASE-RELATED"/>
    <property type="match status" value="1"/>
</dbReference>
<evidence type="ECO:0000256" key="1">
    <source>
        <dbReference type="ARBA" id="ARBA00023002"/>
    </source>
</evidence>
<keyword evidence="4" id="KW-1185">Reference proteome</keyword>
<dbReference type="STRING" id="35128.B8BUH5"/>
<dbReference type="KEGG" id="tps:THAPSDRAFT_32347"/>
<dbReference type="SUPFAM" id="SSF51197">
    <property type="entry name" value="Clavaminate synthase-like"/>
    <property type="match status" value="1"/>
</dbReference>
<protein>
    <recommendedName>
        <fullName evidence="2">TauD/TfdA-like domain-containing protein</fullName>
    </recommendedName>
</protein>
<reference evidence="3 4" key="1">
    <citation type="journal article" date="2004" name="Science">
        <title>The genome of the diatom Thalassiosira pseudonana: ecology, evolution, and metabolism.</title>
        <authorList>
            <person name="Armbrust E.V."/>
            <person name="Berges J.A."/>
            <person name="Bowler C."/>
            <person name="Green B.R."/>
            <person name="Martinez D."/>
            <person name="Putnam N.H."/>
            <person name="Zhou S."/>
            <person name="Allen A.E."/>
            <person name="Apt K.E."/>
            <person name="Bechner M."/>
            <person name="Brzezinski M.A."/>
            <person name="Chaal B.K."/>
            <person name="Chiovitti A."/>
            <person name="Davis A.K."/>
            <person name="Demarest M.S."/>
            <person name="Detter J.C."/>
            <person name="Glavina T."/>
            <person name="Goodstein D."/>
            <person name="Hadi M.Z."/>
            <person name="Hellsten U."/>
            <person name="Hildebrand M."/>
            <person name="Jenkins B.D."/>
            <person name="Jurka J."/>
            <person name="Kapitonov V.V."/>
            <person name="Kroger N."/>
            <person name="Lau W.W."/>
            <person name="Lane T.W."/>
            <person name="Larimer F.W."/>
            <person name="Lippmeier J.C."/>
            <person name="Lucas S."/>
            <person name="Medina M."/>
            <person name="Montsant A."/>
            <person name="Obornik M."/>
            <person name="Parker M.S."/>
            <person name="Palenik B."/>
            <person name="Pazour G.J."/>
            <person name="Richardson P.M."/>
            <person name="Rynearson T.A."/>
            <person name="Saito M.A."/>
            <person name="Schwartz D.C."/>
            <person name="Thamatrakoln K."/>
            <person name="Valentin K."/>
            <person name="Vardi A."/>
            <person name="Wilkerson F.P."/>
            <person name="Rokhsar D.S."/>
        </authorList>
    </citation>
    <scope>NUCLEOTIDE SEQUENCE [LARGE SCALE GENOMIC DNA]</scope>
    <source>
        <strain evidence="3 4">CCMP1335</strain>
    </source>
</reference>
<feature type="domain" description="TauD/TfdA-like" evidence="2">
    <location>
        <begin position="23"/>
        <end position="243"/>
    </location>
</feature>
<reference evidence="3 4" key="2">
    <citation type="journal article" date="2008" name="Nature">
        <title>The Phaeodactylum genome reveals the evolutionary history of diatom genomes.</title>
        <authorList>
            <person name="Bowler C."/>
            <person name="Allen A.E."/>
            <person name="Badger J.H."/>
            <person name="Grimwood J."/>
            <person name="Jabbari K."/>
            <person name="Kuo A."/>
            <person name="Maheswari U."/>
            <person name="Martens C."/>
            <person name="Maumus F."/>
            <person name="Otillar R.P."/>
            <person name="Rayko E."/>
            <person name="Salamov A."/>
            <person name="Vandepoele K."/>
            <person name="Beszteri B."/>
            <person name="Gruber A."/>
            <person name="Heijde M."/>
            <person name="Katinka M."/>
            <person name="Mock T."/>
            <person name="Valentin K."/>
            <person name="Verret F."/>
            <person name="Berges J.A."/>
            <person name="Brownlee C."/>
            <person name="Cadoret J.P."/>
            <person name="Chiovitti A."/>
            <person name="Choi C.J."/>
            <person name="Coesel S."/>
            <person name="De Martino A."/>
            <person name="Detter J.C."/>
            <person name="Durkin C."/>
            <person name="Falciatore A."/>
            <person name="Fournet J."/>
            <person name="Haruta M."/>
            <person name="Huysman M.J."/>
            <person name="Jenkins B.D."/>
            <person name="Jiroutova K."/>
            <person name="Jorgensen R.E."/>
            <person name="Joubert Y."/>
            <person name="Kaplan A."/>
            <person name="Kroger N."/>
            <person name="Kroth P.G."/>
            <person name="La Roche J."/>
            <person name="Lindquist E."/>
            <person name="Lommer M."/>
            <person name="Martin-Jezequel V."/>
            <person name="Lopez P.J."/>
            <person name="Lucas S."/>
            <person name="Mangogna M."/>
            <person name="McGinnis K."/>
            <person name="Medlin L.K."/>
            <person name="Montsant A."/>
            <person name="Oudot-Le Secq M.P."/>
            <person name="Napoli C."/>
            <person name="Obornik M."/>
            <person name="Parker M.S."/>
            <person name="Petit J.L."/>
            <person name="Porcel B.M."/>
            <person name="Poulsen N."/>
            <person name="Robison M."/>
            <person name="Rychlewski L."/>
            <person name="Rynearson T.A."/>
            <person name="Schmutz J."/>
            <person name="Shapiro H."/>
            <person name="Siaut M."/>
            <person name="Stanley M."/>
            <person name="Sussman M.R."/>
            <person name="Taylor A.R."/>
            <person name="Vardi A."/>
            <person name="von Dassow P."/>
            <person name="Vyverman W."/>
            <person name="Willis A."/>
            <person name="Wyrwicz L.S."/>
            <person name="Rokhsar D.S."/>
            <person name="Weissenbach J."/>
            <person name="Armbrust E.V."/>
            <person name="Green B.R."/>
            <person name="Van de Peer Y."/>
            <person name="Grigoriev I.V."/>
        </authorList>
    </citation>
    <scope>NUCLEOTIDE SEQUENCE [LARGE SCALE GENOMIC DNA]</scope>
    <source>
        <strain evidence="3 4">CCMP1335</strain>
    </source>
</reference>
<dbReference type="InterPro" id="IPR050411">
    <property type="entry name" value="AlphaKG_dependent_hydroxylases"/>
</dbReference>
<feature type="non-terminal residue" evidence="3">
    <location>
        <position position="1"/>
    </location>
</feature>
<dbReference type="EMBL" id="CM000639">
    <property type="protein sequence ID" value="EED95289.1"/>
    <property type="molecule type" value="Genomic_DNA"/>
</dbReference>
<gene>
    <name evidence="3" type="ORF">THAPSDRAFT_32347</name>
</gene>
<organism evidence="3 4">
    <name type="scientific">Thalassiosira pseudonana</name>
    <name type="common">Marine diatom</name>
    <name type="synonym">Cyclotella nana</name>
    <dbReference type="NCBI Taxonomy" id="35128"/>
    <lineage>
        <taxon>Eukaryota</taxon>
        <taxon>Sar</taxon>
        <taxon>Stramenopiles</taxon>
        <taxon>Ochrophyta</taxon>
        <taxon>Bacillariophyta</taxon>
        <taxon>Coscinodiscophyceae</taxon>
        <taxon>Thalassiosirophycidae</taxon>
        <taxon>Thalassiosirales</taxon>
        <taxon>Thalassiosiraceae</taxon>
        <taxon>Thalassiosira</taxon>
    </lineage>
</organism>
<keyword evidence="1" id="KW-0560">Oxidoreductase</keyword>
<dbReference type="HOGENOM" id="CLU_044153_3_1_1"/>
<dbReference type="Pfam" id="PF02668">
    <property type="entry name" value="TauD"/>
    <property type="match status" value="1"/>
</dbReference>
<dbReference type="InterPro" id="IPR042098">
    <property type="entry name" value="TauD-like_sf"/>
</dbReference>
<dbReference type="Proteomes" id="UP000001449">
    <property type="component" value="Chromosome 2"/>
</dbReference>
<evidence type="ECO:0000313" key="3">
    <source>
        <dbReference type="EMBL" id="EED95289.1"/>
    </source>
</evidence>
<dbReference type="InterPro" id="IPR003819">
    <property type="entry name" value="TauD/TfdA-like"/>
</dbReference>
<dbReference type="AlphaFoldDB" id="B8BUH5"/>
<dbReference type="Gene3D" id="3.60.130.10">
    <property type="entry name" value="Clavaminate synthase-like"/>
    <property type="match status" value="1"/>
</dbReference>
<feature type="non-terminal residue" evidence="3">
    <location>
        <position position="247"/>
    </location>
</feature>
<evidence type="ECO:0000259" key="2">
    <source>
        <dbReference type="Pfam" id="PF02668"/>
    </source>
</evidence>
<name>B8BUH5_THAPS</name>